<dbReference type="AlphaFoldDB" id="A0A7S3Q343"/>
<proteinExistence type="predicted"/>
<evidence type="ECO:0000313" key="3">
    <source>
        <dbReference type="EMBL" id="CAE0464377.1"/>
    </source>
</evidence>
<feature type="chain" id="PRO_5030709717" evidence="2">
    <location>
        <begin position="19"/>
        <end position="222"/>
    </location>
</feature>
<organism evidence="3">
    <name type="scientific">Chaetoceros debilis</name>
    <dbReference type="NCBI Taxonomy" id="122233"/>
    <lineage>
        <taxon>Eukaryota</taxon>
        <taxon>Sar</taxon>
        <taxon>Stramenopiles</taxon>
        <taxon>Ochrophyta</taxon>
        <taxon>Bacillariophyta</taxon>
        <taxon>Coscinodiscophyceae</taxon>
        <taxon>Chaetocerotophycidae</taxon>
        <taxon>Chaetocerotales</taxon>
        <taxon>Chaetocerotaceae</taxon>
        <taxon>Chaetoceros</taxon>
    </lineage>
</organism>
<gene>
    <name evidence="3" type="ORF">CDEB00056_LOCUS9218</name>
</gene>
<evidence type="ECO:0000256" key="2">
    <source>
        <dbReference type="SAM" id="SignalP"/>
    </source>
</evidence>
<reference evidence="3" key="1">
    <citation type="submission" date="2021-01" db="EMBL/GenBank/DDBJ databases">
        <authorList>
            <person name="Corre E."/>
            <person name="Pelletier E."/>
            <person name="Niang G."/>
            <person name="Scheremetjew M."/>
            <person name="Finn R."/>
            <person name="Kale V."/>
            <person name="Holt S."/>
            <person name="Cochrane G."/>
            <person name="Meng A."/>
            <person name="Brown T."/>
            <person name="Cohen L."/>
        </authorList>
    </citation>
    <scope>NUCLEOTIDE SEQUENCE</scope>
    <source>
        <strain evidence="3">MM31A-1</strain>
    </source>
</reference>
<keyword evidence="2" id="KW-0732">Signal</keyword>
<feature type="region of interest" description="Disordered" evidence="1">
    <location>
        <begin position="85"/>
        <end position="117"/>
    </location>
</feature>
<sequence>MVKTSALVAFLAISGASAFAPVSVPSQKTTSSLEMKKNSPFSKFVATASVASAILLSSTIAPDAQAITGAGDFNLNFGSDNVIAGRSGGRGGGRSSASSMRRSPPPSSYRPSTVNNVSRTTVIQQRPGMVGASPIIVAPVISPFGMGGGYGMGYGGGYGALGAVNMIGREMREGRQEAEIRDGRNELQDSKQREFQLEQRLNQLEQNQANTNAVNAAMAGAR</sequence>
<accession>A0A7S3Q343</accession>
<protein>
    <submittedName>
        <fullName evidence="3">Uncharacterized protein</fullName>
    </submittedName>
</protein>
<name>A0A7S3Q343_9STRA</name>
<evidence type="ECO:0000256" key="1">
    <source>
        <dbReference type="SAM" id="MobiDB-lite"/>
    </source>
</evidence>
<dbReference type="EMBL" id="HBIO01011850">
    <property type="protein sequence ID" value="CAE0464377.1"/>
    <property type="molecule type" value="Transcribed_RNA"/>
</dbReference>
<feature type="signal peptide" evidence="2">
    <location>
        <begin position="1"/>
        <end position="18"/>
    </location>
</feature>